<evidence type="ECO:0000313" key="20">
    <source>
        <dbReference type="Proteomes" id="UP001252207"/>
    </source>
</evidence>
<dbReference type="InterPro" id="IPR043427">
    <property type="entry name" value="YscJ/FliF"/>
</dbReference>
<accession>A0A345LVC1</accession>
<dbReference type="OrthoDB" id="8554211at2"/>
<feature type="transmembrane region" description="Helical" evidence="14">
    <location>
        <begin position="459"/>
        <end position="477"/>
    </location>
</feature>
<evidence type="ECO:0000256" key="10">
    <source>
        <dbReference type="ARBA" id="ARBA00023143"/>
    </source>
</evidence>
<keyword evidence="17" id="KW-0969">Cilium</keyword>
<dbReference type="EMBL" id="JAGKLY010000003">
    <property type="protein sequence ID" value="MBQ0268753.1"/>
    <property type="molecule type" value="Genomic_DNA"/>
</dbReference>
<evidence type="ECO:0000256" key="9">
    <source>
        <dbReference type="ARBA" id="ARBA00023136"/>
    </source>
</evidence>
<evidence type="ECO:0000256" key="13">
    <source>
        <dbReference type="SAM" id="MobiDB-lite"/>
    </source>
</evidence>
<dbReference type="Proteomes" id="UP000674270">
    <property type="component" value="Unassembled WGS sequence"/>
</dbReference>
<dbReference type="PIRSF" id="PIRSF004862">
    <property type="entry name" value="FliF"/>
    <property type="match status" value="1"/>
</dbReference>
<dbReference type="InterPro" id="IPR045851">
    <property type="entry name" value="AMP-bd_C_sf"/>
</dbReference>
<evidence type="ECO:0000256" key="7">
    <source>
        <dbReference type="ARBA" id="ARBA00022692"/>
    </source>
</evidence>
<evidence type="ECO:0000256" key="11">
    <source>
        <dbReference type="ARBA" id="ARBA00025936"/>
    </source>
</evidence>
<dbReference type="PANTHER" id="PTHR30046">
    <property type="entry name" value="FLAGELLAR M-RING PROTEIN"/>
    <property type="match status" value="1"/>
</dbReference>
<keyword evidence="17" id="KW-0282">Flagellum</keyword>
<gene>
    <name evidence="17" type="primary">fliF</name>
    <name evidence="17" type="ORF">J7T18_10640</name>
    <name evidence="18" type="ORF">NLX89_12965</name>
</gene>
<dbReference type="InterPro" id="IPR013556">
    <property type="entry name" value="Flag_M-ring_C"/>
</dbReference>
<evidence type="ECO:0000313" key="17">
    <source>
        <dbReference type="EMBL" id="MBQ0268753.1"/>
    </source>
</evidence>
<feature type="compositionally biased region" description="Polar residues" evidence="13">
    <location>
        <begin position="339"/>
        <end position="358"/>
    </location>
</feature>
<reference evidence="17" key="1">
    <citation type="submission" date="2021-03" db="EMBL/GenBank/DDBJ databases">
        <authorList>
            <person name="Stanton E."/>
        </authorList>
    </citation>
    <scope>NUCLEOTIDE SEQUENCE</scope>
    <source>
        <strain evidence="17">2020EL-00113</strain>
    </source>
</reference>
<keyword evidence="8 14" id="KW-1133">Transmembrane helix</keyword>
<dbReference type="Gene3D" id="3.30.300.30">
    <property type="match status" value="1"/>
</dbReference>
<keyword evidence="6" id="KW-1003">Cell membrane</keyword>
<dbReference type="AlphaFoldDB" id="A0A345LVC1"/>
<keyword evidence="7 14" id="KW-0812">Transmembrane</keyword>
<evidence type="ECO:0000256" key="3">
    <source>
        <dbReference type="ARBA" id="ARBA00004651"/>
    </source>
</evidence>
<dbReference type="RefSeq" id="WP_102139624.1">
    <property type="nucleotide sequence ID" value="NZ_CP031123.2"/>
</dbReference>
<comment type="subunit">
    <text evidence="11">The basal body constitutes a major portion of the flagellar organelle and consists of four rings (L,P,S, and M) mounted on a central rod. The M ring is integral to the inner membrane of the cell and may be connected to the flagellar rod via the S ring. The S (supramembrane ring) lies just distal to the M ring. The L and P rings lie in the outer membrane and the periplasmic space, respectively.</text>
</comment>
<evidence type="ECO:0000256" key="1">
    <source>
        <dbReference type="ARBA" id="ARBA00003820"/>
    </source>
</evidence>
<keyword evidence="17" id="KW-0966">Cell projection</keyword>
<keyword evidence="20" id="KW-1185">Reference proteome</keyword>
<dbReference type="Proteomes" id="UP001252207">
    <property type="component" value="Unassembled WGS sequence"/>
</dbReference>
<dbReference type="GO" id="GO:0003774">
    <property type="term" value="F:cytoskeletal motor activity"/>
    <property type="evidence" value="ECO:0007669"/>
    <property type="project" value="InterPro"/>
</dbReference>
<feature type="region of interest" description="Disordered" evidence="13">
    <location>
        <begin position="277"/>
        <end position="358"/>
    </location>
</feature>
<dbReference type="NCBIfam" id="TIGR00206">
    <property type="entry name" value="fliF"/>
    <property type="match status" value="1"/>
</dbReference>
<evidence type="ECO:0000313" key="18">
    <source>
        <dbReference type="EMBL" id="MDT0134252.1"/>
    </source>
</evidence>
<dbReference type="GO" id="GO:0005886">
    <property type="term" value="C:plasma membrane"/>
    <property type="evidence" value="ECO:0007669"/>
    <property type="project" value="UniProtKB-SubCell"/>
</dbReference>
<dbReference type="PRINTS" id="PR01009">
    <property type="entry name" value="FLGMRINGFLIF"/>
</dbReference>
<comment type="similarity">
    <text evidence="4 12">Belongs to the FliF family.</text>
</comment>
<dbReference type="GeneID" id="89490668"/>
<reference evidence="18 20" key="2">
    <citation type="submission" date="2022-06" db="EMBL/GenBank/DDBJ databases">
        <title>Chromosome and plasmid sequencings of Enterobacteriales species co-exiting double carbapenemases.</title>
        <authorList>
            <person name="Fu Y."/>
        </authorList>
    </citation>
    <scope>NUCLEOTIDE SEQUENCE [LARGE SCALE GENOMIC DNA]</scope>
    <source>
        <strain evidence="18 20">21030615019</strain>
    </source>
</reference>
<dbReference type="InterPro" id="IPR000067">
    <property type="entry name" value="FlgMring_FliF"/>
</dbReference>
<dbReference type="PANTHER" id="PTHR30046:SF0">
    <property type="entry name" value="FLAGELLAR M-RING PROTEIN"/>
    <property type="match status" value="1"/>
</dbReference>
<organism evidence="17 19">
    <name type="scientific">Providencia huaxiensis</name>
    <dbReference type="NCBI Taxonomy" id="2027290"/>
    <lineage>
        <taxon>Bacteria</taxon>
        <taxon>Pseudomonadati</taxon>
        <taxon>Pseudomonadota</taxon>
        <taxon>Gammaproteobacteria</taxon>
        <taxon>Enterobacterales</taxon>
        <taxon>Morganellaceae</taxon>
        <taxon>Providencia</taxon>
    </lineage>
</organism>
<evidence type="ECO:0000259" key="16">
    <source>
        <dbReference type="Pfam" id="PF08345"/>
    </source>
</evidence>
<evidence type="ECO:0000256" key="6">
    <source>
        <dbReference type="ARBA" id="ARBA00022475"/>
    </source>
</evidence>
<evidence type="ECO:0000256" key="5">
    <source>
        <dbReference type="ARBA" id="ARBA00017949"/>
    </source>
</evidence>
<sequence>MSAASKDTGEAKKGFASIVERIKADPKIPLMIAAAAAVSIIVALLLWLRSPDYRVLLSNLSAKDGGDIVGQLTQMNVPYQIADNGSAILVPADKVHELRLKLAQSGLPKGGNTGFELLDKEQFGISQFSEQINYQRALEGELSRTIESLSPVQSARVHLAIPKPTLFVREQKLPTASVTVGLLPGRMLDEGQISAIVHMVSSSVTGLTASNVIIVDQAGRLLTNNDNSQQSANSAQIKMTKEMESHLKQRIEDILSPLVGRANIHAQVTAQMDFSKVEQTSEEYKPNQTPDSAAIRSRQNSQSMQNNNGGTGGVPGALSNQPVSAPNAPIETNKDNKDGAQTANNRNSVSNSQSDETTNYEVDRKISHTQRQIGVVDRLSVAVIVNYHSQDSENGPEMKPLPPEMLQQIEALTREAMGFSTARGDSLNITNSLFTNETPIEEVPSLLESPQFIAQLLDYGKILLIAIIAWFMWRFGIKPQWVKYRKTQQAQAEAEVFVATQLKTPLVVDEAIDEEMDEQTRRRLTRQRVSAEIQSQRIREMAEKDPQIVAMVIRQWLGKSQ</sequence>
<feature type="domain" description="Flagellar M-ring N-terminal" evidence="15">
    <location>
        <begin position="49"/>
        <end position="223"/>
    </location>
</feature>
<dbReference type="GO" id="GO:0009431">
    <property type="term" value="C:bacterial-type flagellum basal body, MS ring"/>
    <property type="evidence" value="ECO:0007669"/>
    <property type="project" value="InterPro"/>
</dbReference>
<comment type="function">
    <text evidence="1 12">The M ring may be actively involved in energy transduction.</text>
</comment>
<comment type="caution">
    <text evidence="17">The sequence shown here is derived from an EMBL/GenBank/DDBJ whole genome shotgun (WGS) entry which is preliminary data.</text>
</comment>
<feature type="domain" description="Flagellar M-ring C-terminal" evidence="16">
    <location>
        <begin position="255"/>
        <end position="434"/>
    </location>
</feature>
<evidence type="ECO:0000256" key="8">
    <source>
        <dbReference type="ARBA" id="ARBA00022989"/>
    </source>
</evidence>
<dbReference type="GO" id="GO:0071973">
    <property type="term" value="P:bacterial-type flagellum-dependent cell motility"/>
    <property type="evidence" value="ECO:0007669"/>
    <property type="project" value="InterPro"/>
</dbReference>
<evidence type="ECO:0000256" key="14">
    <source>
        <dbReference type="SAM" id="Phobius"/>
    </source>
</evidence>
<dbReference type="KEGG" id="prq:CYG50_08555"/>
<keyword evidence="10 12" id="KW-0975">Bacterial flagellum</keyword>
<evidence type="ECO:0000313" key="19">
    <source>
        <dbReference type="Proteomes" id="UP000674270"/>
    </source>
</evidence>
<dbReference type="Pfam" id="PF08345">
    <property type="entry name" value="YscJ_FliF_C"/>
    <property type="match status" value="1"/>
</dbReference>
<dbReference type="InterPro" id="IPR006182">
    <property type="entry name" value="FliF_N_dom"/>
</dbReference>
<evidence type="ECO:0000256" key="12">
    <source>
        <dbReference type="PIRNR" id="PIRNR004862"/>
    </source>
</evidence>
<feature type="compositionally biased region" description="Low complexity" evidence="13">
    <location>
        <begin position="297"/>
        <end position="308"/>
    </location>
</feature>
<keyword evidence="9 14" id="KW-0472">Membrane</keyword>
<evidence type="ECO:0000256" key="4">
    <source>
        <dbReference type="ARBA" id="ARBA00007971"/>
    </source>
</evidence>
<evidence type="ECO:0000259" key="15">
    <source>
        <dbReference type="Pfam" id="PF01514"/>
    </source>
</evidence>
<feature type="transmembrane region" description="Helical" evidence="14">
    <location>
        <begin position="28"/>
        <end position="48"/>
    </location>
</feature>
<protein>
    <recommendedName>
        <fullName evidence="5 12">Flagellar M-ring protein</fullName>
    </recommendedName>
</protein>
<evidence type="ECO:0000256" key="2">
    <source>
        <dbReference type="ARBA" id="ARBA00004117"/>
    </source>
</evidence>
<comment type="subcellular location">
    <subcellularLocation>
        <location evidence="2 12">Bacterial flagellum basal body</location>
    </subcellularLocation>
    <subcellularLocation>
        <location evidence="3">Cell membrane</location>
        <topology evidence="3">Multi-pass membrane protein</topology>
    </subcellularLocation>
</comment>
<dbReference type="Pfam" id="PF01514">
    <property type="entry name" value="YscJ_FliF"/>
    <property type="match status" value="1"/>
</dbReference>
<proteinExistence type="inferred from homology"/>
<dbReference type="EMBL" id="JANAVW010000001">
    <property type="protein sequence ID" value="MDT0134252.1"/>
    <property type="molecule type" value="Genomic_DNA"/>
</dbReference>
<name>A0A345LVC1_9GAMM</name>